<feature type="transmembrane region" description="Helical" evidence="1">
    <location>
        <begin position="20"/>
        <end position="42"/>
    </location>
</feature>
<keyword evidence="1" id="KW-0812">Transmembrane</keyword>
<reference evidence="2" key="1">
    <citation type="submission" date="2018-05" db="EMBL/GenBank/DDBJ databases">
        <authorList>
            <person name="Lanie J.A."/>
            <person name="Ng W.-L."/>
            <person name="Kazmierczak K.M."/>
            <person name="Andrzejewski T.M."/>
            <person name="Davidsen T.M."/>
            <person name="Wayne K.J."/>
            <person name="Tettelin H."/>
            <person name="Glass J.I."/>
            <person name="Rusch D."/>
            <person name="Podicherti R."/>
            <person name="Tsui H.-C.T."/>
            <person name="Winkler M.E."/>
        </authorList>
    </citation>
    <scope>NUCLEOTIDE SEQUENCE</scope>
</reference>
<keyword evidence="1" id="KW-0472">Membrane</keyword>
<keyword evidence="1" id="KW-1133">Transmembrane helix</keyword>
<gene>
    <name evidence="2" type="ORF">METZ01_LOCUS41918</name>
</gene>
<dbReference type="AlphaFoldDB" id="A0A381RCY2"/>
<name>A0A381RCY2_9ZZZZ</name>
<organism evidence="2">
    <name type="scientific">marine metagenome</name>
    <dbReference type="NCBI Taxonomy" id="408172"/>
    <lineage>
        <taxon>unclassified sequences</taxon>
        <taxon>metagenomes</taxon>
        <taxon>ecological metagenomes</taxon>
    </lineage>
</organism>
<accession>A0A381RCY2</accession>
<evidence type="ECO:0000256" key="1">
    <source>
        <dbReference type="SAM" id="Phobius"/>
    </source>
</evidence>
<proteinExistence type="predicted"/>
<sequence length="58" mass="6487">MDADLTKPKAFLNGSLLIGLYFLFWIVVAVVLPILSIGLRLYSKELNILKDHTQEPGT</sequence>
<dbReference type="EMBL" id="UINC01001802">
    <property type="protein sequence ID" value="SUZ89064.1"/>
    <property type="molecule type" value="Genomic_DNA"/>
</dbReference>
<evidence type="ECO:0000313" key="2">
    <source>
        <dbReference type="EMBL" id="SUZ89064.1"/>
    </source>
</evidence>
<protein>
    <submittedName>
        <fullName evidence="2">Uncharacterized protein</fullName>
    </submittedName>
</protein>